<feature type="compositionally biased region" description="Low complexity" evidence="1">
    <location>
        <begin position="100"/>
        <end position="110"/>
    </location>
</feature>
<comment type="caution">
    <text evidence="2">The sequence shown here is derived from an EMBL/GenBank/DDBJ whole genome shotgun (WGS) entry which is preliminary data.</text>
</comment>
<reference evidence="2" key="1">
    <citation type="submission" date="2022-07" db="EMBL/GenBank/DDBJ databases">
        <title>Phylogenomic reconstructions and comparative analyses of Kickxellomycotina fungi.</title>
        <authorList>
            <person name="Reynolds N.K."/>
            <person name="Stajich J.E."/>
            <person name="Barry K."/>
            <person name="Grigoriev I.V."/>
            <person name="Crous P."/>
            <person name="Smith M.E."/>
        </authorList>
    </citation>
    <scope>NUCLEOTIDE SEQUENCE</scope>
    <source>
        <strain evidence="2">NRRL 1566</strain>
    </source>
</reference>
<dbReference type="EMBL" id="JANBUW010000173">
    <property type="protein sequence ID" value="KAJ2848397.1"/>
    <property type="molecule type" value="Genomic_DNA"/>
</dbReference>
<protein>
    <submittedName>
        <fullName evidence="2">Uncharacterized protein</fullName>
    </submittedName>
</protein>
<feature type="non-terminal residue" evidence="2">
    <location>
        <position position="1"/>
    </location>
</feature>
<gene>
    <name evidence="2" type="ORF">IWW36_003317</name>
</gene>
<name>A0A9W8LZ33_9FUNG</name>
<dbReference type="OrthoDB" id="5542435at2759"/>
<sequence length="137" mass="14687">FQLKDAVQGLTYSADSVECVFEDDPVPLGTDDGQMTVVVDMSPDGDTPVAVHSLSPELLVSSFSWESSQADATSVSSLTVEGISVEDAKQGRTAGSLPETTTTSSQLQQQRVFSDIQRDTHHLSRRVALLKQALSSM</sequence>
<dbReference type="AlphaFoldDB" id="A0A9W8LZ33"/>
<organism evidence="2 3">
    <name type="scientific">Coemansia brasiliensis</name>
    <dbReference type="NCBI Taxonomy" id="2650707"/>
    <lineage>
        <taxon>Eukaryota</taxon>
        <taxon>Fungi</taxon>
        <taxon>Fungi incertae sedis</taxon>
        <taxon>Zoopagomycota</taxon>
        <taxon>Kickxellomycotina</taxon>
        <taxon>Kickxellomycetes</taxon>
        <taxon>Kickxellales</taxon>
        <taxon>Kickxellaceae</taxon>
        <taxon>Coemansia</taxon>
    </lineage>
</organism>
<dbReference type="Proteomes" id="UP001139887">
    <property type="component" value="Unassembled WGS sequence"/>
</dbReference>
<proteinExistence type="predicted"/>
<evidence type="ECO:0000313" key="2">
    <source>
        <dbReference type="EMBL" id="KAJ2848397.1"/>
    </source>
</evidence>
<evidence type="ECO:0000256" key="1">
    <source>
        <dbReference type="SAM" id="MobiDB-lite"/>
    </source>
</evidence>
<keyword evidence="3" id="KW-1185">Reference proteome</keyword>
<feature type="region of interest" description="Disordered" evidence="1">
    <location>
        <begin position="85"/>
        <end position="110"/>
    </location>
</feature>
<accession>A0A9W8LZ33</accession>
<evidence type="ECO:0000313" key="3">
    <source>
        <dbReference type="Proteomes" id="UP001139887"/>
    </source>
</evidence>